<evidence type="ECO:0000259" key="11">
    <source>
        <dbReference type="PROSITE" id="PS50109"/>
    </source>
</evidence>
<dbReference type="InterPro" id="IPR011006">
    <property type="entry name" value="CheY-like_superfamily"/>
</dbReference>
<accession>A0A9X2C2I6</accession>
<dbReference type="RefSeq" id="WP_275682924.1">
    <property type="nucleotide sequence ID" value="NZ_JAJLJH010000003.1"/>
</dbReference>
<evidence type="ECO:0000256" key="7">
    <source>
        <dbReference type="ARBA" id="ARBA00022840"/>
    </source>
</evidence>
<dbReference type="PRINTS" id="PR00344">
    <property type="entry name" value="BCTRLSENSOR"/>
</dbReference>
<keyword evidence="10" id="KW-0472">Membrane</keyword>
<dbReference type="CDD" id="cd12914">
    <property type="entry name" value="PDC1_DGC_like"/>
    <property type="match status" value="1"/>
</dbReference>
<dbReference type="Gene3D" id="3.30.565.10">
    <property type="entry name" value="Histidine kinase-like ATPase, C-terminal domain"/>
    <property type="match status" value="1"/>
</dbReference>
<dbReference type="SUPFAM" id="SSF55874">
    <property type="entry name" value="ATPase domain of HSP90 chaperone/DNA topoisomerase II/histidine kinase"/>
    <property type="match status" value="1"/>
</dbReference>
<keyword evidence="6" id="KW-0418">Kinase</keyword>
<protein>
    <recommendedName>
        <fullName evidence="2">histidine kinase</fullName>
        <ecNumber evidence="2">2.7.13.3</ecNumber>
    </recommendedName>
</protein>
<keyword evidence="5" id="KW-0547">Nucleotide-binding</keyword>
<evidence type="ECO:0000256" key="4">
    <source>
        <dbReference type="ARBA" id="ARBA00022679"/>
    </source>
</evidence>
<dbReference type="FunFam" id="3.30.565.10:FF:000078">
    <property type="entry name" value="Two-component sensor histidine kinase"/>
    <property type="match status" value="1"/>
</dbReference>
<evidence type="ECO:0000313" key="13">
    <source>
        <dbReference type="EMBL" id="MCK9686884.1"/>
    </source>
</evidence>
<dbReference type="SMART" id="SM00448">
    <property type="entry name" value="REC"/>
    <property type="match status" value="1"/>
</dbReference>
<evidence type="ECO:0000256" key="3">
    <source>
        <dbReference type="ARBA" id="ARBA00022553"/>
    </source>
</evidence>
<dbReference type="InterPro" id="IPR036890">
    <property type="entry name" value="HATPase_C_sf"/>
</dbReference>
<dbReference type="CDD" id="cd17546">
    <property type="entry name" value="REC_hyHK_CKI1_RcsC-like"/>
    <property type="match status" value="1"/>
</dbReference>
<dbReference type="InterPro" id="IPR001789">
    <property type="entry name" value="Sig_transdc_resp-reg_receiver"/>
</dbReference>
<dbReference type="InterPro" id="IPR005467">
    <property type="entry name" value="His_kinase_dom"/>
</dbReference>
<name>A0A9X2C2I6_9BURK</name>
<dbReference type="Pfam" id="PF22588">
    <property type="entry name" value="dCache_1_like"/>
    <property type="match status" value="1"/>
</dbReference>
<dbReference type="EMBL" id="JAJLJH010000003">
    <property type="protein sequence ID" value="MCK9686884.1"/>
    <property type="molecule type" value="Genomic_DNA"/>
</dbReference>
<evidence type="ECO:0000256" key="8">
    <source>
        <dbReference type="ARBA" id="ARBA00023012"/>
    </source>
</evidence>
<dbReference type="PANTHER" id="PTHR45339">
    <property type="entry name" value="HYBRID SIGNAL TRANSDUCTION HISTIDINE KINASE J"/>
    <property type="match status" value="1"/>
</dbReference>
<keyword evidence="4" id="KW-0808">Transferase</keyword>
<dbReference type="FunFam" id="1.10.287.130:FF:000002">
    <property type="entry name" value="Two-component osmosensing histidine kinase"/>
    <property type="match status" value="1"/>
</dbReference>
<dbReference type="CDD" id="cd00082">
    <property type="entry name" value="HisKA"/>
    <property type="match status" value="1"/>
</dbReference>
<dbReference type="Gene3D" id="3.40.50.2300">
    <property type="match status" value="1"/>
</dbReference>
<dbReference type="InterPro" id="IPR003594">
    <property type="entry name" value="HATPase_dom"/>
</dbReference>
<evidence type="ECO:0000256" key="2">
    <source>
        <dbReference type="ARBA" id="ARBA00012438"/>
    </source>
</evidence>
<dbReference type="Pfam" id="PF02518">
    <property type="entry name" value="HATPase_c"/>
    <property type="match status" value="1"/>
</dbReference>
<evidence type="ECO:0000259" key="12">
    <source>
        <dbReference type="PROSITE" id="PS50110"/>
    </source>
</evidence>
<keyword evidence="10" id="KW-0812">Transmembrane</keyword>
<dbReference type="InterPro" id="IPR004358">
    <property type="entry name" value="Sig_transdc_His_kin-like_C"/>
</dbReference>
<dbReference type="PROSITE" id="PS50110">
    <property type="entry name" value="RESPONSE_REGULATORY"/>
    <property type="match status" value="1"/>
</dbReference>
<dbReference type="SUPFAM" id="SSF52172">
    <property type="entry name" value="CheY-like"/>
    <property type="match status" value="1"/>
</dbReference>
<dbReference type="PANTHER" id="PTHR45339:SF1">
    <property type="entry name" value="HYBRID SIGNAL TRANSDUCTION HISTIDINE KINASE J"/>
    <property type="match status" value="1"/>
</dbReference>
<reference evidence="13" key="1">
    <citation type="submission" date="2021-11" db="EMBL/GenBank/DDBJ databases">
        <title>BS-T2-15 a new species belonging to the Comamonadaceae family isolated from the soil of a French oak forest.</title>
        <authorList>
            <person name="Mieszkin S."/>
            <person name="Alain K."/>
        </authorList>
    </citation>
    <scope>NUCLEOTIDE SEQUENCE</scope>
    <source>
        <strain evidence="13">BS-T2-15</strain>
    </source>
</reference>
<evidence type="ECO:0000256" key="1">
    <source>
        <dbReference type="ARBA" id="ARBA00000085"/>
    </source>
</evidence>
<evidence type="ECO:0000256" key="5">
    <source>
        <dbReference type="ARBA" id="ARBA00022741"/>
    </source>
</evidence>
<proteinExistence type="predicted"/>
<feature type="transmembrane region" description="Helical" evidence="10">
    <location>
        <begin position="15"/>
        <end position="38"/>
    </location>
</feature>
<evidence type="ECO:0000256" key="9">
    <source>
        <dbReference type="PROSITE-ProRule" id="PRU00169"/>
    </source>
</evidence>
<dbReference type="AlphaFoldDB" id="A0A9X2C2I6"/>
<comment type="caution">
    <text evidence="13">The sequence shown here is derived from an EMBL/GenBank/DDBJ whole genome shotgun (WGS) entry which is preliminary data.</text>
</comment>
<dbReference type="InterPro" id="IPR003661">
    <property type="entry name" value="HisK_dim/P_dom"/>
</dbReference>
<dbReference type="SMART" id="SM00388">
    <property type="entry name" value="HisKA"/>
    <property type="match status" value="1"/>
</dbReference>
<keyword evidence="10" id="KW-1133">Transmembrane helix</keyword>
<dbReference type="EC" id="2.7.13.3" evidence="2"/>
<evidence type="ECO:0000313" key="14">
    <source>
        <dbReference type="Proteomes" id="UP001139353"/>
    </source>
</evidence>
<dbReference type="InterPro" id="IPR036097">
    <property type="entry name" value="HisK_dim/P_sf"/>
</dbReference>
<keyword evidence="7" id="KW-0067">ATP-binding</keyword>
<evidence type="ECO:0000256" key="6">
    <source>
        <dbReference type="ARBA" id="ARBA00022777"/>
    </source>
</evidence>
<dbReference type="CDD" id="cd12915">
    <property type="entry name" value="PDC2_DGC_like"/>
    <property type="match status" value="1"/>
</dbReference>
<feature type="domain" description="Response regulatory" evidence="12">
    <location>
        <begin position="609"/>
        <end position="724"/>
    </location>
</feature>
<dbReference type="Pfam" id="PF00072">
    <property type="entry name" value="Response_reg"/>
    <property type="match status" value="1"/>
</dbReference>
<feature type="transmembrane region" description="Helical" evidence="10">
    <location>
        <begin position="307"/>
        <end position="328"/>
    </location>
</feature>
<dbReference type="PROSITE" id="PS50109">
    <property type="entry name" value="HIS_KIN"/>
    <property type="match status" value="1"/>
</dbReference>
<keyword evidence="14" id="KW-1185">Reference proteome</keyword>
<dbReference type="GO" id="GO:0005524">
    <property type="term" value="F:ATP binding"/>
    <property type="evidence" value="ECO:0007669"/>
    <property type="project" value="UniProtKB-KW"/>
</dbReference>
<keyword evidence="8" id="KW-0902">Two-component regulatory system</keyword>
<dbReference type="InterPro" id="IPR054327">
    <property type="entry name" value="His-kinase-like_sensor"/>
</dbReference>
<dbReference type="SUPFAM" id="SSF47384">
    <property type="entry name" value="Homodimeric domain of signal transducing histidine kinase"/>
    <property type="match status" value="1"/>
</dbReference>
<dbReference type="SMART" id="SM00387">
    <property type="entry name" value="HATPase_c"/>
    <property type="match status" value="1"/>
</dbReference>
<comment type="catalytic activity">
    <reaction evidence="1">
        <text>ATP + protein L-histidine = ADP + protein N-phospho-L-histidine.</text>
        <dbReference type="EC" id="2.7.13.3"/>
    </reaction>
</comment>
<keyword evidence="3 9" id="KW-0597">Phosphoprotein</keyword>
<dbReference type="Pfam" id="PF00512">
    <property type="entry name" value="HisKA"/>
    <property type="match status" value="1"/>
</dbReference>
<dbReference type="Gene3D" id="1.10.287.130">
    <property type="match status" value="1"/>
</dbReference>
<gene>
    <name evidence="13" type="ORF">LPC04_14320</name>
</gene>
<evidence type="ECO:0000256" key="10">
    <source>
        <dbReference type="SAM" id="Phobius"/>
    </source>
</evidence>
<organism evidence="13 14">
    <name type="scientific">Scleromatobacter humisilvae</name>
    <dbReference type="NCBI Taxonomy" id="2897159"/>
    <lineage>
        <taxon>Bacteria</taxon>
        <taxon>Pseudomonadati</taxon>
        <taxon>Pseudomonadota</taxon>
        <taxon>Betaproteobacteria</taxon>
        <taxon>Burkholderiales</taxon>
        <taxon>Sphaerotilaceae</taxon>
        <taxon>Scleromatobacter</taxon>
    </lineage>
</organism>
<feature type="domain" description="Histidine kinase" evidence="11">
    <location>
        <begin position="362"/>
        <end position="584"/>
    </location>
</feature>
<feature type="modified residue" description="4-aspartylphosphate" evidence="9">
    <location>
        <position position="658"/>
    </location>
</feature>
<dbReference type="Proteomes" id="UP001139353">
    <property type="component" value="Unassembled WGS sequence"/>
</dbReference>
<sequence length="731" mass="78952">MSGPPPAPALPTPHARALVAATAAVILLTWVALAFAGWRGREDAVDDWRFFLANLSEMAAQHADQTLAAADAVLERVVDDVNKTAPVDEPDLVLKAGTREMFELLKRRQGDLPQIDVLSILGADGRLLNFSRTFPTPPVSLNDRDYLRAHLADDSLKMFLSAPVRNRGTGRWTFYLARKLRSVDGHAIGIALVGIQCEYFQRFYQSIDSAREGVSVSLLRRDGLLLARQPPVDDYIGKSFAGGPMFQLLSQAGGVAPRTALIKGPRVVDPADTGTRLVAPTISRSYPTVVDIVATQDLILAHWRRTMAWMVVVALAFDGVLAALAFWISRLLQRRREILQQLKSALTAADAANQAKTSFLANMSHEIRTPMNGILGMTELLLQTPLEPRQRELAASAYASGQTMLHVLNDVLDVSKIEAGKVQLELVDFDFVQLLADELALFRATAAANGIELSSEFDRGLPARANGDPTRLRQVLINLLNNAIKFTERGGQVRLAAWRAGGDAASHRLVIEVRDDGIGISEAAQRRLFEPFTQADESTTRRFGGTGLGLAISKELVTLMGGELGVESAPGAGSTFRIELTLAAAAAARDAEPLADAVDGEDRRLAGLHLLVAEDNPVNLQVVVAMLEGMGARVSCAPDGTQAVAQCRNGHFDALLLDIQMPGMDGYEAARRIRAEGARRLPVIAVTANAMSTDRDLALAAGMNDHLPKPLTRDALAAMVLKWTRPEPAAS</sequence>
<dbReference type="Gene3D" id="3.30.450.20">
    <property type="entry name" value="PAS domain"/>
    <property type="match status" value="2"/>
</dbReference>
<dbReference type="CDD" id="cd16922">
    <property type="entry name" value="HATPase_EvgS-ArcB-TorS-like"/>
    <property type="match status" value="1"/>
</dbReference>
<dbReference type="GO" id="GO:0000155">
    <property type="term" value="F:phosphorelay sensor kinase activity"/>
    <property type="evidence" value="ECO:0007669"/>
    <property type="project" value="InterPro"/>
</dbReference>